<dbReference type="GO" id="GO:0005684">
    <property type="term" value="C:U2-type spliceosomal complex"/>
    <property type="evidence" value="ECO:0007669"/>
    <property type="project" value="TreeGrafter"/>
</dbReference>
<feature type="compositionally biased region" description="Basic and acidic residues" evidence="8">
    <location>
        <begin position="98"/>
        <end position="111"/>
    </location>
</feature>
<dbReference type="PANTHER" id="PTHR16196:SF0">
    <property type="entry name" value="PRE-MRNA-SPLICING FACTOR CWC25 HOMOLOG"/>
    <property type="match status" value="1"/>
</dbReference>
<keyword evidence="5" id="KW-0175">Coiled coil</keyword>
<evidence type="ECO:0000256" key="8">
    <source>
        <dbReference type="SAM" id="MobiDB-lite"/>
    </source>
</evidence>
<evidence type="ECO:0000256" key="3">
    <source>
        <dbReference type="ARBA" id="ARBA00022664"/>
    </source>
</evidence>
<keyword evidence="3" id="KW-0507">mRNA processing</keyword>
<feature type="region of interest" description="Disordered" evidence="8">
    <location>
        <begin position="98"/>
        <end position="251"/>
    </location>
</feature>
<proteinExistence type="inferred from homology"/>
<feature type="compositionally biased region" description="Basic and acidic residues" evidence="8">
    <location>
        <begin position="193"/>
        <end position="208"/>
    </location>
</feature>
<dbReference type="EMBL" id="HACG01044359">
    <property type="protein sequence ID" value="CEK91224.1"/>
    <property type="molecule type" value="Transcribed_RNA"/>
</dbReference>
<name>A0A0B7BD26_9EUPU</name>
<evidence type="ECO:0000256" key="4">
    <source>
        <dbReference type="ARBA" id="ARBA00022728"/>
    </source>
</evidence>
<dbReference type="InterPro" id="IPR051376">
    <property type="entry name" value="CWC25_splicing_factor"/>
</dbReference>
<evidence type="ECO:0000256" key="1">
    <source>
        <dbReference type="ARBA" id="ARBA00004123"/>
    </source>
</evidence>
<feature type="compositionally biased region" description="Basic and acidic residues" evidence="8">
    <location>
        <begin position="229"/>
        <end position="251"/>
    </location>
</feature>
<dbReference type="AlphaFoldDB" id="A0A0B7BD26"/>
<comment type="similarity">
    <text evidence="2">Belongs to the CWC25 family.</text>
</comment>
<dbReference type="Pfam" id="PF12542">
    <property type="entry name" value="CWC25"/>
    <property type="match status" value="1"/>
</dbReference>
<evidence type="ECO:0000256" key="2">
    <source>
        <dbReference type="ARBA" id="ARBA00006695"/>
    </source>
</evidence>
<reference evidence="9" key="1">
    <citation type="submission" date="2014-12" db="EMBL/GenBank/DDBJ databases">
        <title>Insight into the proteome of Arion vulgaris.</title>
        <authorList>
            <person name="Aradska J."/>
            <person name="Bulat T."/>
            <person name="Smidak R."/>
            <person name="Sarate P."/>
            <person name="Gangsoo J."/>
            <person name="Sialana F."/>
            <person name="Bilban M."/>
            <person name="Lubec G."/>
        </authorList>
    </citation>
    <scope>NUCLEOTIDE SEQUENCE</scope>
    <source>
        <tissue evidence="9">Skin</tissue>
    </source>
</reference>
<keyword evidence="7" id="KW-0539">Nucleus</keyword>
<feature type="compositionally biased region" description="Basic residues" evidence="8">
    <location>
        <begin position="120"/>
        <end position="134"/>
    </location>
</feature>
<protein>
    <recommendedName>
        <fullName evidence="10">CBF1-interacting co-repressor CIR N-terminal domain-containing protein</fullName>
    </recommendedName>
</protein>
<dbReference type="InterPro" id="IPR022209">
    <property type="entry name" value="CWC25"/>
</dbReference>
<accession>A0A0B7BD26</accession>
<dbReference type="PANTHER" id="PTHR16196">
    <property type="entry name" value="CELL CYCLE CONTROL PROTEIN CWF25"/>
    <property type="match status" value="1"/>
</dbReference>
<keyword evidence="4" id="KW-0747">Spliceosome</keyword>
<evidence type="ECO:0008006" key="10">
    <source>
        <dbReference type="Google" id="ProtNLM"/>
    </source>
</evidence>
<gene>
    <name evidence="9" type="primary">ORF181624</name>
</gene>
<dbReference type="GO" id="GO:0000398">
    <property type="term" value="P:mRNA splicing, via spliceosome"/>
    <property type="evidence" value="ECO:0007669"/>
    <property type="project" value="TreeGrafter"/>
</dbReference>
<feature type="non-terminal residue" evidence="9">
    <location>
        <position position="251"/>
    </location>
</feature>
<evidence type="ECO:0000313" key="9">
    <source>
        <dbReference type="EMBL" id="CEK91224.1"/>
    </source>
</evidence>
<evidence type="ECO:0000256" key="6">
    <source>
        <dbReference type="ARBA" id="ARBA00023187"/>
    </source>
</evidence>
<evidence type="ECO:0000256" key="7">
    <source>
        <dbReference type="ARBA" id="ARBA00023242"/>
    </source>
</evidence>
<organism evidence="9">
    <name type="scientific">Arion vulgaris</name>
    <dbReference type="NCBI Taxonomy" id="1028688"/>
    <lineage>
        <taxon>Eukaryota</taxon>
        <taxon>Metazoa</taxon>
        <taxon>Spiralia</taxon>
        <taxon>Lophotrochozoa</taxon>
        <taxon>Mollusca</taxon>
        <taxon>Gastropoda</taxon>
        <taxon>Heterobranchia</taxon>
        <taxon>Euthyneura</taxon>
        <taxon>Panpulmonata</taxon>
        <taxon>Eupulmonata</taxon>
        <taxon>Stylommatophora</taxon>
        <taxon>Helicina</taxon>
        <taxon>Arionoidea</taxon>
        <taxon>Arionidae</taxon>
        <taxon>Arion</taxon>
    </lineage>
</organism>
<evidence type="ECO:0000256" key="5">
    <source>
        <dbReference type="ARBA" id="ARBA00023054"/>
    </source>
</evidence>
<comment type="subcellular location">
    <subcellularLocation>
        <location evidence="1">Nucleus</location>
    </subcellularLocation>
</comment>
<sequence length="251" mass="29276">MDKLNSEEKQKIAALHREKEDTAAGIGWMYKSDKPDSEEYLLGKRIDKHVDGEEEKKDESSVIFGERIKANIALDVAAKMREDPLFAIRRKEEESRKKLLENPIKMKELQKLIEQQQKLKEKRAKKKKKHKKPKHSDDSDDDIMKQYLSILTSKHGQDESGQQKKGKHQETGSDDEDDYESGGADINKHKDRKAYEKVRSHDAPHDFQSKAQFRGGGRFQGRSVANRQQDSREREQSDGRYRNWTDNREQP</sequence>
<keyword evidence="6" id="KW-0508">mRNA splicing</keyword>